<dbReference type="InterPro" id="IPR029787">
    <property type="entry name" value="Nucleotide_cyclase"/>
</dbReference>
<accession>A0A1I5CJG4</accession>
<dbReference type="PANTHER" id="PTHR44757">
    <property type="entry name" value="DIGUANYLATE CYCLASE DGCP"/>
    <property type="match status" value="1"/>
</dbReference>
<dbReference type="Pfam" id="PF00990">
    <property type="entry name" value="GGDEF"/>
    <property type="match status" value="1"/>
</dbReference>
<dbReference type="PROSITE" id="PS50887">
    <property type="entry name" value="GGDEF"/>
    <property type="match status" value="1"/>
</dbReference>
<organism evidence="3 4">
    <name type="scientific">Proteiniclasticum ruminis</name>
    <dbReference type="NCBI Taxonomy" id="398199"/>
    <lineage>
        <taxon>Bacteria</taxon>
        <taxon>Bacillati</taxon>
        <taxon>Bacillota</taxon>
        <taxon>Clostridia</taxon>
        <taxon>Eubacteriales</taxon>
        <taxon>Clostridiaceae</taxon>
        <taxon>Proteiniclasticum</taxon>
    </lineage>
</organism>
<dbReference type="EMBL" id="FOVK01000006">
    <property type="protein sequence ID" value="SFN87047.1"/>
    <property type="molecule type" value="Genomic_DNA"/>
</dbReference>
<gene>
    <name evidence="3" type="ORF">SAMN04488695_106148</name>
</gene>
<name>A0A1I5CJG4_9CLOT</name>
<dbReference type="InterPro" id="IPR000160">
    <property type="entry name" value="GGDEF_dom"/>
</dbReference>
<dbReference type="InterPro" id="IPR043128">
    <property type="entry name" value="Rev_trsase/Diguanyl_cyclase"/>
</dbReference>
<dbReference type="PANTHER" id="PTHR44757:SF2">
    <property type="entry name" value="BIOFILM ARCHITECTURE MAINTENANCE PROTEIN MBAA"/>
    <property type="match status" value="1"/>
</dbReference>
<feature type="coiled-coil region" evidence="1">
    <location>
        <begin position="133"/>
        <end position="171"/>
    </location>
</feature>
<dbReference type="RefSeq" id="WP_177213505.1">
    <property type="nucleotide sequence ID" value="NZ_FOVK01000006.1"/>
</dbReference>
<keyword evidence="4" id="KW-1185">Reference proteome</keyword>
<evidence type="ECO:0000313" key="4">
    <source>
        <dbReference type="Proteomes" id="UP000181899"/>
    </source>
</evidence>
<dbReference type="CDD" id="cd01949">
    <property type="entry name" value="GGDEF"/>
    <property type="match status" value="1"/>
</dbReference>
<protein>
    <submittedName>
        <fullName evidence="3">Diguanylate cyclase (GGDEF) domain-containing protein</fullName>
    </submittedName>
</protein>
<feature type="domain" description="GGDEF" evidence="2">
    <location>
        <begin position="200"/>
        <end position="336"/>
    </location>
</feature>
<sequence>MLNSAVSFLVQCDNEMNIIHTFWYEPVYLISPYQKKIQEIFLPEEELRMKEMFTEARNTNKPVSCAGSFKTLIGEEVSLCMMQMEDRMLIHGLRRDIFGSSVEKEELSSIIHRFMGVVRDSYGEINTKDELLIRQAFEEVQKLNNDLLNMKRELLKANAKLNEANEELSSRLVKDALTGLVSRYQYRDEILGMIRKNPEKEGIFAFIDLDDFKSINDTFGHRAGDEFLKAFAGRLALLPFDQLICMRISGDEFGVYLHGYDKVERMHQENLWKAITEIVLAKPILIEQKEFPVSCSVGMSIYGRDTRDIYDLIEYADFAMYEIKKNGKKSYSSFKMDRYKKKKTVIL</sequence>
<dbReference type="Proteomes" id="UP000181899">
    <property type="component" value="Unassembled WGS sequence"/>
</dbReference>
<keyword evidence="1" id="KW-0175">Coiled coil</keyword>
<dbReference type="InterPro" id="IPR052155">
    <property type="entry name" value="Biofilm_reg_signaling"/>
</dbReference>
<proteinExistence type="predicted"/>
<dbReference type="SMART" id="SM00267">
    <property type="entry name" value="GGDEF"/>
    <property type="match status" value="1"/>
</dbReference>
<evidence type="ECO:0000259" key="2">
    <source>
        <dbReference type="PROSITE" id="PS50887"/>
    </source>
</evidence>
<reference evidence="3 4" key="1">
    <citation type="submission" date="2016-10" db="EMBL/GenBank/DDBJ databases">
        <authorList>
            <person name="de Groot N.N."/>
        </authorList>
    </citation>
    <scope>NUCLEOTIDE SEQUENCE [LARGE SCALE GENOMIC DNA]</scope>
    <source>
        <strain evidence="3 4">ML2</strain>
    </source>
</reference>
<evidence type="ECO:0000313" key="3">
    <source>
        <dbReference type="EMBL" id="SFN87047.1"/>
    </source>
</evidence>
<evidence type="ECO:0000256" key="1">
    <source>
        <dbReference type="SAM" id="Coils"/>
    </source>
</evidence>
<dbReference type="NCBIfam" id="TIGR00254">
    <property type="entry name" value="GGDEF"/>
    <property type="match status" value="1"/>
</dbReference>
<dbReference type="Gene3D" id="3.30.70.270">
    <property type="match status" value="1"/>
</dbReference>
<dbReference type="SUPFAM" id="SSF55073">
    <property type="entry name" value="Nucleotide cyclase"/>
    <property type="match status" value="1"/>
</dbReference>
<dbReference type="AlphaFoldDB" id="A0A1I5CJG4"/>